<reference evidence="1" key="1">
    <citation type="journal article" date="2017" name="Elife">
        <title>The kinetoplastid-infecting Bodo saltans virus (BsV), a window into the most abundant giant viruses in the sea.</title>
        <authorList>
            <person name="Deeg C.M."/>
            <person name="Chow C.-E.T."/>
            <person name="Suttle C.A."/>
        </authorList>
    </citation>
    <scope>NUCLEOTIDE SEQUENCE</scope>
    <source>
        <strain evidence="1">NG1</strain>
    </source>
</reference>
<accession>A0A2H4UUZ7</accession>
<sequence>MATPTPEQIYDHLQTLDPCLYFDIHQFIGVEDNVECARRFFEGVFYATNKRNPIQAFFEDLDMKDNRNIYLMRKINHFSSSNFVKNFASASTEEKEKIAQIFLGFYIPWNAYWTQFDPTHEFSQHRFVASRYVDYPSIIAYTVERLSQVPIELSTNVTQLSAITRLTGFPVQNTRAIALFENGAKALGYSDIEELLQKEDTMFLLHGTNALPKDIINNGFDIKRRTRGMDGTGEYFTNNSLYAERYGEHTIVCLVVEKKTNKSPSLRRYIGNDMWVFGHENESNREKFTAHTYWIENTETEMFCLPLAEYDNTMQLEICKTLCNNGRQTNKTETIDEVVDEVVVVTTRKERRVQKKIVHKRKM</sequence>
<evidence type="ECO:0000313" key="1">
    <source>
        <dbReference type="EMBL" id="ATZ80687.1"/>
    </source>
</evidence>
<name>A0A2H4UUZ7_9VIRU</name>
<gene>
    <name evidence="1" type="ORF">BMW23_0641</name>
</gene>
<dbReference type="EMBL" id="MF782455">
    <property type="protein sequence ID" value="ATZ80687.1"/>
    <property type="molecule type" value="Genomic_DNA"/>
</dbReference>
<evidence type="ECO:0008006" key="3">
    <source>
        <dbReference type="Google" id="ProtNLM"/>
    </source>
</evidence>
<dbReference type="SUPFAM" id="SSF56399">
    <property type="entry name" value="ADP-ribosylation"/>
    <property type="match status" value="1"/>
</dbReference>
<proteinExistence type="predicted"/>
<organism evidence="1">
    <name type="scientific">Bodo saltans virus</name>
    <dbReference type="NCBI Taxonomy" id="2024608"/>
    <lineage>
        <taxon>Viruses</taxon>
        <taxon>Varidnaviria</taxon>
        <taxon>Bamfordvirae</taxon>
        <taxon>Nucleocytoviricota</taxon>
        <taxon>Megaviricetes</taxon>
        <taxon>Imitervirales</taxon>
        <taxon>Mimiviridae</taxon>
        <taxon>Klosneuvirinae</taxon>
        <taxon>Theiavirus</taxon>
        <taxon>Theiavirus salishense</taxon>
    </lineage>
</organism>
<dbReference type="Gene3D" id="3.90.228.10">
    <property type="match status" value="1"/>
</dbReference>
<keyword evidence="2" id="KW-1185">Reference proteome</keyword>
<evidence type="ECO:0000313" key="2">
    <source>
        <dbReference type="Proteomes" id="UP000240325"/>
    </source>
</evidence>
<protein>
    <recommendedName>
        <fullName evidence="3">PARP catalytic domain-containing protein</fullName>
    </recommendedName>
</protein>
<dbReference type="Proteomes" id="UP000240325">
    <property type="component" value="Segment"/>
</dbReference>